<dbReference type="EMBL" id="KY290955">
    <property type="protein sequence ID" value="APU01601.1"/>
    <property type="molecule type" value="Genomic_DNA"/>
</dbReference>
<accession>A0A219YC66</accession>
<dbReference type="Proteomes" id="UP000225215">
    <property type="component" value="Segment"/>
</dbReference>
<sequence length="192" mass="22453">MKLIDLINNVDKSEQNEETSIRWNLELFCNELNYSANSWSLKQPDDNIRLKCYWAANHYCTDTYVGIRLYFLDDQFVALSTQAGRKCDEHIEWKDKSSAMNVLSYIRSIDDPEEIQEFNSMDLEEEMGEGYPIGYTGQMLVKEVLYNGELVTVIKDTSECYTNFHNIVIRTSTGEEKTIDVRDILVPWYVKK</sequence>
<evidence type="ECO:0000313" key="2">
    <source>
        <dbReference type="Proteomes" id="UP000225215"/>
    </source>
</evidence>
<protein>
    <submittedName>
        <fullName evidence="1">Uncharacterized protein</fullName>
    </submittedName>
</protein>
<evidence type="ECO:0000313" key="1">
    <source>
        <dbReference type="EMBL" id="APU01601.1"/>
    </source>
</evidence>
<reference evidence="1 2" key="1">
    <citation type="journal article" date="2017" name="Sci. Rep.">
        <title>Characterization and diversity of phages infecting Aeromonas salmonicida subsp. salmonicida.</title>
        <authorList>
            <person name="Vincent A.T."/>
            <person name="Paquet V.E."/>
            <person name="Bernatchez A."/>
            <person name="Tremblay D.M."/>
            <person name="Moineau S."/>
            <person name="Charette S.J."/>
        </authorList>
    </citation>
    <scope>NUCLEOTIDE SEQUENCE [LARGE SCALE GENOMIC DNA]</scope>
</reference>
<proteinExistence type="predicted"/>
<name>A0A219YC66_9CAUD</name>
<organism evidence="1 2">
    <name type="scientific">Aeromonas phage 65.2</name>
    <dbReference type="NCBI Taxonomy" id="1932896"/>
    <lineage>
        <taxon>Viruses</taxon>
        <taxon>Duplodnaviria</taxon>
        <taxon>Heunggongvirae</taxon>
        <taxon>Uroviricota</taxon>
        <taxon>Caudoviricetes</taxon>
        <taxon>Pantevenvirales</taxon>
        <taxon>Straboviridae</taxon>
        <taxon>Emmerichvirinae</taxon>
        <taxon>Ishigurovirus</taxon>
        <taxon>Ishigurovirus osborne</taxon>
    </lineage>
</organism>